<dbReference type="OrthoDB" id="10329841at2759"/>
<feature type="compositionally biased region" description="Acidic residues" evidence="1">
    <location>
        <begin position="378"/>
        <end position="391"/>
    </location>
</feature>
<feature type="compositionally biased region" description="Basic and acidic residues" evidence="1">
    <location>
        <begin position="615"/>
        <end position="625"/>
    </location>
</feature>
<feature type="compositionally biased region" description="Low complexity" evidence="1">
    <location>
        <begin position="593"/>
        <end position="605"/>
    </location>
</feature>
<feature type="compositionally biased region" description="Gly residues" evidence="1">
    <location>
        <begin position="349"/>
        <end position="358"/>
    </location>
</feature>
<evidence type="ECO:0000313" key="3">
    <source>
        <dbReference type="Proteomes" id="UP000019335"/>
    </source>
</evidence>
<feature type="compositionally biased region" description="Basic and acidic residues" evidence="1">
    <location>
        <begin position="484"/>
        <end position="493"/>
    </location>
</feature>
<dbReference type="EMBL" id="AZIL01000427">
    <property type="protein sequence ID" value="EWM27655.1"/>
    <property type="molecule type" value="Genomic_DNA"/>
</dbReference>
<feature type="compositionally biased region" description="Basic and acidic residues" evidence="1">
    <location>
        <begin position="554"/>
        <end position="566"/>
    </location>
</feature>
<proteinExistence type="predicted"/>
<dbReference type="AlphaFoldDB" id="W7TKN0"/>
<protein>
    <submittedName>
        <fullName evidence="2">Uncharacterized protein</fullName>
    </submittedName>
</protein>
<feature type="region of interest" description="Disordered" evidence="1">
    <location>
        <begin position="235"/>
        <end position="521"/>
    </location>
</feature>
<name>W7TKN0_9STRA</name>
<feature type="compositionally biased region" description="Polar residues" evidence="1">
    <location>
        <begin position="451"/>
        <end position="463"/>
    </location>
</feature>
<comment type="caution">
    <text evidence="2">The sequence shown here is derived from an EMBL/GenBank/DDBJ whole genome shotgun (WGS) entry which is preliminary data.</text>
</comment>
<accession>W7TKN0</accession>
<feature type="compositionally biased region" description="Basic and acidic residues" evidence="1">
    <location>
        <begin position="327"/>
        <end position="347"/>
    </location>
</feature>
<feature type="region of interest" description="Disordered" evidence="1">
    <location>
        <begin position="647"/>
        <end position="678"/>
    </location>
</feature>
<feature type="compositionally biased region" description="Polar residues" evidence="1">
    <location>
        <begin position="272"/>
        <end position="281"/>
    </location>
</feature>
<organism evidence="2 3">
    <name type="scientific">Nannochloropsis gaditana</name>
    <dbReference type="NCBI Taxonomy" id="72520"/>
    <lineage>
        <taxon>Eukaryota</taxon>
        <taxon>Sar</taxon>
        <taxon>Stramenopiles</taxon>
        <taxon>Ochrophyta</taxon>
        <taxon>Eustigmatophyceae</taxon>
        <taxon>Eustigmatales</taxon>
        <taxon>Monodopsidaceae</taxon>
        <taxon>Nannochloropsis</taxon>
    </lineage>
</organism>
<evidence type="ECO:0000313" key="2">
    <source>
        <dbReference type="EMBL" id="EWM27655.1"/>
    </source>
</evidence>
<feature type="region of interest" description="Disordered" evidence="1">
    <location>
        <begin position="546"/>
        <end position="632"/>
    </location>
</feature>
<gene>
    <name evidence="2" type="ORF">Naga_100059g15</name>
</gene>
<evidence type="ECO:0000256" key="1">
    <source>
        <dbReference type="SAM" id="MobiDB-lite"/>
    </source>
</evidence>
<keyword evidence="3" id="KW-1185">Reference proteome</keyword>
<dbReference type="Proteomes" id="UP000019335">
    <property type="component" value="Chromosome 6"/>
</dbReference>
<reference evidence="2 3" key="1">
    <citation type="journal article" date="2014" name="Mol. Plant">
        <title>Chromosome Scale Genome Assembly and Transcriptome Profiling of Nannochloropsis gaditana in Nitrogen Depletion.</title>
        <authorList>
            <person name="Corteggiani Carpinelli E."/>
            <person name="Telatin A."/>
            <person name="Vitulo N."/>
            <person name="Forcato C."/>
            <person name="D'Angelo M."/>
            <person name="Schiavon R."/>
            <person name="Vezzi A."/>
            <person name="Giacometti G.M."/>
            <person name="Morosinotto T."/>
            <person name="Valle G."/>
        </authorList>
    </citation>
    <scope>NUCLEOTIDE SEQUENCE [LARGE SCALE GENOMIC DNA]</scope>
    <source>
        <strain evidence="2 3">B-31</strain>
    </source>
</reference>
<sequence>MAKTMSNPWILPAVKAALGGKDTGGLTRASSSMSGGCQDLRPKLVQVIRGSSRHKYLEVSDKESRLAAFITPDAHLAFKKAMPQISLAGLGTCIIKLERWLVSHQPLAFDSATGPCLAHELHGEDVFSFAPLCLQVSQFSVVATERGQSTYGAPHSVNDRPEIKSLYRELDTNALMMLLARHQGLPRLPDSSGKDVLPEPIGNKRPVTMEEVEYMLRCEEEEREERIAGASGITAEGAKAMGGPASHVAGTVRGEEHRPQQEGQWPRCPTPQGGSRSSRPQRAQEDDHLAPTSLRHALESSAGQARLRGRDGEGVGGKAMAGGPSRGVEEVRSPRKGDENVLHEEQIAKGGGNGGISQGEGEMASQFGASPLRNFETQDMEEEEEEEEEEPLPPLVEAIRVSPTRSTRRSTAEYTPTSRKRAREEHPGKGEGQGVEAPTALQKGEERRASRSNMDAGQGLSQSEEPPGAGGTGKEGGEASPWRAGRDKTEGHRGAIQAGTPSETNDLRALGAPPPPRIYPSCHLGAETVAIELQTQIFSQTQVEFTQVEVPEEGEGRDINAEDVLRRYSPPVSPDASDRERRAASGSLAVEGRLSLSSPRAPPASTGSYASGREAGAKSDRREEQGNLLAAARPFGGRSTVWGLLGFLKAGDPPAAGKSRRTLQGARASLGGGDSGKR</sequence>